<organism evidence="8 9">
    <name type="scientific">Neoasaia chiangmaiensis</name>
    <dbReference type="NCBI Taxonomy" id="320497"/>
    <lineage>
        <taxon>Bacteria</taxon>
        <taxon>Pseudomonadati</taxon>
        <taxon>Pseudomonadota</taxon>
        <taxon>Alphaproteobacteria</taxon>
        <taxon>Acetobacterales</taxon>
        <taxon>Acetobacteraceae</taxon>
        <taxon>Neoasaia</taxon>
    </lineage>
</organism>
<feature type="transmembrane region" description="Helical" evidence="6">
    <location>
        <begin position="435"/>
        <end position="456"/>
    </location>
</feature>
<dbReference type="PANTHER" id="PTHR23501">
    <property type="entry name" value="MAJOR FACILITATOR SUPERFAMILY"/>
    <property type="match status" value="1"/>
</dbReference>
<comment type="subcellular location">
    <subcellularLocation>
        <location evidence="1">Endomembrane system</location>
        <topology evidence="1">Multi-pass membrane protein</topology>
    </subcellularLocation>
</comment>
<feature type="transmembrane region" description="Helical" evidence="6">
    <location>
        <begin position="84"/>
        <end position="103"/>
    </location>
</feature>
<keyword evidence="5 6" id="KW-0472">Membrane</keyword>
<evidence type="ECO:0000259" key="7">
    <source>
        <dbReference type="PROSITE" id="PS50850"/>
    </source>
</evidence>
<feature type="transmembrane region" description="Helical" evidence="6">
    <location>
        <begin position="363"/>
        <end position="382"/>
    </location>
</feature>
<feature type="transmembrane region" description="Helical" evidence="6">
    <location>
        <begin position="270"/>
        <end position="294"/>
    </location>
</feature>
<dbReference type="Pfam" id="PF07690">
    <property type="entry name" value="MFS_1"/>
    <property type="match status" value="1"/>
</dbReference>
<name>A0A1U9KTB8_9PROT</name>
<dbReference type="EMBL" id="CP014691">
    <property type="protein sequence ID" value="AQS89086.1"/>
    <property type="molecule type" value="Genomic_DNA"/>
</dbReference>
<dbReference type="SUPFAM" id="SSF103473">
    <property type="entry name" value="MFS general substrate transporter"/>
    <property type="match status" value="1"/>
</dbReference>
<dbReference type="STRING" id="320497.A0U93_15490"/>
<dbReference type="GO" id="GO:0012505">
    <property type="term" value="C:endomembrane system"/>
    <property type="evidence" value="ECO:0007669"/>
    <property type="project" value="UniProtKB-SubCell"/>
</dbReference>
<feature type="transmembrane region" description="Helical" evidence="6">
    <location>
        <begin position="314"/>
        <end position="331"/>
    </location>
</feature>
<dbReference type="InterPro" id="IPR036259">
    <property type="entry name" value="MFS_trans_sf"/>
</dbReference>
<feature type="transmembrane region" description="Helical" evidence="6">
    <location>
        <begin position="179"/>
        <end position="201"/>
    </location>
</feature>
<evidence type="ECO:0000256" key="4">
    <source>
        <dbReference type="ARBA" id="ARBA00022989"/>
    </source>
</evidence>
<evidence type="ECO:0000313" key="9">
    <source>
        <dbReference type="Proteomes" id="UP000188604"/>
    </source>
</evidence>
<dbReference type="Proteomes" id="UP000188604">
    <property type="component" value="Chromosome"/>
</dbReference>
<feature type="transmembrane region" description="Helical" evidence="6">
    <location>
        <begin position="240"/>
        <end position="258"/>
    </location>
</feature>
<sequence>MITHSQQITTYGRFPRRFLAPLMLGAILNPINSSIIAVALVPIGAAFGARPAQTAWLVSALYMATAIGQPLVGRFVDVFGPKRLFLLGAFLTVIAGIIGTVAPTLWVLVVARVILGLGTCAGYPSAMSLIRKVANHDHLESPAGVLTALSVTVQTIAAIGPTLGGLLIALGGWRLTMAINIPLGMAALLLGWMMLPAYGAGTQQDEREALRSFDWAGTALFAVALLGLLLFLMAPGTSTLWSLAMAASAGAAFAFHELRVTAPFIDLRLLWGNLPLLATYARALAASTTSYAFIYGFSQWMEEGRGLSASKTGLLLLPTFGVGILVSTLWGRTPQVRGKLVVGGTLQAVVGSGLLLTSPGSPIWFLAAVTALLGIPQGLLSLSNQNALYHQAHPESLGASSGLLRTFQYFGAIIASAATGMAFGHRADTTGMHELAAFIIIVSTLALLVTLLDRSLALAPGAGKSR</sequence>
<evidence type="ECO:0000256" key="1">
    <source>
        <dbReference type="ARBA" id="ARBA00004127"/>
    </source>
</evidence>
<accession>A0A1U9KTB8</accession>
<keyword evidence="3 6" id="KW-0812">Transmembrane</keyword>
<proteinExistence type="predicted"/>
<feature type="domain" description="Major facilitator superfamily (MFS) profile" evidence="7">
    <location>
        <begin position="18"/>
        <end position="455"/>
    </location>
</feature>
<feature type="transmembrane region" description="Helical" evidence="6">
    <location>
        <begin position="403"/>
        <end position="423"/>
    </location>
</feature>
<feature type="transmembrane region" description="Helical" evidence="6">
    <location>
        <begin position="213"/>
        <end position="234"/>
    </location>
</feature>
<gene>
    <name evidence="8" type="ORF">A0U93_15490</name>
</gene>
<feature type="transmembrane region" description="Helical" evidence="6">
    <location>
        <begin position="21"/>
        <end position="47"/>
    </location>
</feature>
<evidence type="ECO:0000256" key="6">
    <source>
        <dbReference type="SAM" id="Phobius"/>
    </source>
</evidence>
<dbReference type="AlphaFoldDB" id="A0A1U9KTB8"/>
<dbReference type="PANTHER" id="PTHR23501:SF191">
    <property type="entry name" value="VACUOLAR BASIC AMINO ACID TRANSPORTER 4"/>
    <property type="match status" value="1"/>
</dbReference>
<evidence type="ECO:0000256" key="3">
    <source>
        <dbReference type="ARBA" id="ARBA00022692"/>
    </source>
</evidence>
<dbReference type="InterPro" id="IPR020846">
    <property type="entry name" value="MFS_dom"/>
</dbReference>
<feature type="transmembrane region" description="Helical" evidence="6">
    <location>
        <begin position="142"/>
        <end position="173"/>
    </location>
</feature>
<dbReference type="GO" id="GO:0005886">
    <property type="term" value="C:plasma membrane"/>
    <property type="evidence" value="ECO:0007669"/>
    <property type="project" value="TreeGrafter"/>
</dbReference>
<keyword evidence="2" id="KW-0813">Transport</keyword>
<evidence type="ECO:0000256" key="5">
    <source>
        <dbReference type="ARBA" id="ARBA00023136"/>
    </source>
</evidence>
<dbReference type="KEGG" id="nch:A0U93_15490"/>
<reference evidence="8 9" key="1">
    <citation type="submission" date="2016-03" db="EMBL/GenBank/DDBJ databases">
        <title>Acetic acid bacteria sequencing.</title>
        <authorList>
            <person name="Brandt J."/>
            <person name="Jakob F."/>
            <person name="Vogel R.F."/>
        </authorList>
    </citation>
    <scope>NUCLEOTIDE SEQUENCE [LARGE SCALE GENOMIC DNA]</scope>
    <source>
        <strain evidence="8 9">NBRC 101099</strain>
    </source>
</reference>
<dbReference type="InterPro" id="IPR011701">
    <property type="entry name" value="MFS"/>
</dbReference>
<dbReference type="OrthoDB" id="2414439at2"/>
<keyword evidence="4 6" id="KW-1133">Transmembrane helix</keyword>
<feature type="transmembrane region" description="Helical" evidence="6">
    <location>
        <begin position="53"/>
        <end position="72"/>
    </location>
</feature>
<keyword evidence="9" id="KW-1185">Reference proteome</keyword>
<dbReference type="Gene3D" id="1.20.1250.20">
    <property type="entry name" value="MFS general substrate transporter like domains"/>
    <property type="match status" value="1"/>
</dbReference>
<evidence type="ECO:0000313" key="8">
    <source>
        <dbReference type="EMBL" id="AQS89086.1"/>
    </source>
</evidence>
<dbReference type="Gene3D" id="1.20.1720.10">
    <property type="entry name" value="Multidrug resistance protein D"/>
    <property type="match status" value="1"/>
</dbReference>
<dbReference type="GO" id="GO:0022857">
    <property type="term" value="F:transmembrane transporter activity"/>
    <property type="evidence" value="ECO:0007669"/>
    <property type="project" value="InterPro"/>
</dbReference>
<protein>
    <submittedName>
        <fullName evidence="8">MFS transporter</fullName>
    </submittedName>
</protein>
<evidence type="ECO:0000256" key="2">
    <source>
        <dbReference type="ARBA" id="ARBA00022448"/>
    </source>
</evidence>
<dbReference type="PROSITE" id="PS50850">
    <property type="entry name" value="MFS"/>
    <property type="match status" value="1"/>
</dbReference>